<evidence type="ECO:0000259" key="5">
    <source>
        <dbReference type="PROSITE" id="PS51063"/>
    </source>
</evidence>
<dbReference type="InterPro" id="IPR014710">
    <property type="entry name" value="RmlC-like_jellyroll"/>
</dbReference>
<dbReference type="Proteomes" id="UP000887222">
    <property type="component" value="Unassembled WGS sequence"/>
</dbReference>
<accession>A0ABQ4Q3D6</accession>
<evidence type="ECO:0000256" key="3">
    <source>
        <dbReference type="ARBA" id="ARBA00023163"/>
    </source>
</evidence>
<dbReference type="PROSITE" id="PS50042">
    <property type="entry name" value="CNMP_BINDING_3"/>
    <property type="match status" value="1"/>
</dbReference>
<proteinExistence type="predicted"/>
<dbReference type="Gene3D" id="1.10.10.10">
    <property type="entry name" value="Winged helix-like DNA-binding domain superfamily/Winged helix DNA-binding domain"/>
    <property type="match status" value="1"/>
</dbReference>
<dbReference type="SUPFAM" id="SSF51206">
    <property type="entry name" value="cAMP-binding domain-like"/>
    <property type="match status" value="1"/>
</dbReference>
<dbReference type="Pfam" id="PF13545">
    <property type="entry name" value="HTH_Crp_2"/>
    <property type="match status" value="1"/>
</dbReference>
<dbReference type="PANTHER" id="PTHR24567">
    <property type="entry name" value="CRP FAMILY TRANSCRIPTIONAL REGULATORY PROTEIN"/>
    <property type="match status" value="1"/>
</dbReference>
<dbReference type="SUPFAM" id="SSF46785">
    <property type="entry name" value="Winged helix' DNA-binding domain"/>
    <property type="match status" value="1"/>
</dbReference>
<dbReference type="PANTHER" id="PTHR24567:SF68">
    <property type="entry name" value="DNA-BINDING TRANSCRIPTIONAL DUAL REGULATOR CRP"/>
    <property type="match status" value="1"/>
</dbReference>
<evidence type="ECO:0000313" key="7">
    <source>
        <dbReference type="Proteomes" id="UP000887222"/>
    </source>
</evidence>
<feature type="domain" description="HTH crp-type" evidence="5">
    <location>
        <begin position="150"/>
        <end position="219"/>
    </location>
</feature>
<evidence type="ECO:0000256" key="2">
    <source>
        <dbReference type="ARBA" id="ARBA00023125"/>
    </source>
</evidence>
<comment type="caution">
    <text evidence="6">The sequence shown here is derived from an EMBL/GenBank/DDBJ whole genome shotgun (WGS) entry which is preliminary data.</text>
</comment>
<dbReference type="RefSeq" id="WP_220807847.1">
    <property type="nucleotide sequence ID" value="NZ_BPMK01000006.1"/>
</dbReference>
<dbReference type="PROSITE" id="PS51063">
    <property type="entry name" value="HTH_CRP_2"/>
    <property type="match status" value="1"/>
</dbReference>
<evidence type="ECO:0000259" key="4">
    <source>
        <dbReference type="PROSITE" id="PS50042"/>
    </source>
</evidence>
<dbReference type="InterPro" id="IPR036388">
    <property type="entry name" value="WH-like_DNA-bd_sf"/>
</dbReference>
<dbReference type="Gene3D" id="2.60.120.10">
    <property type="entry name" value="Jelly Rolls"/>
    <property type="match status" value="1"/>
</dbReference>
<dbReference type="InterPro" id="IPR000595">
    <property type="entry name" value="cNMP-bd_dom"/>
</dbReference>
<evidence type="ECO:0000256" key="1">
    <source>
        <dbReference type="ARBA" id="ARBA00023015"/>
    </source>
</evidence>
<keyword evidence="1" id="KW-0805">Transcription regulation</keyword>
<dbReference type="SMART" id="SM00100">
    <property type="entry name" value="cNMP"/>
    <property type="match status" value="1"/>
</dbReference>
<dbReference type="SMART" id="SM00419">
    <property type="entry name" value="HTH_CRP"/>
    <property type="match status" value="1"/>
</dbReference>
<reference evidence="6 7" key="1">
    <citation type="journal article" date="2022" name="Int. J. Syst. Evol. Microbiol.">
        <title>Noviherbaspirillum aridicola sp. nov., isolated from an arid soil in Pakistan.</title>
        <authorList>
            <person name="Khan I.U."/>
            <person name="Saqib M."/>
            <person name="Amin A."/>
            <person name="Hussain F."/>
            <person name="Li L."/>
            <person name="Liu Y.H."/>
            <person name="Fang B.Z."/>
            <person name="Ahmed I."/>
            <person name="Li W.J."/>
        </authorList>
    </citation>
    <scope>NUCLEOTIDE SEQUENCE [LARGE SCALE GENOMIC DNA]</scope>
    <source>
        <strain evidence="6 7">NCCP-691</strain>
    </source>
</reference>
<gene>
    <name evidence="6" type="ORF">NCCP691_17070</name>
</gene>
<dbReference type="Pfam" id="PF00027">
    <property type="entry name" value="cNMP_binding"/>
    <property type="match status" value="1"/>
</dbReference>
<keyword evidence="7" id="KW-1185">Reference proteome</keyword>
<name>A0ABQ4Q3D6_9BURK</name>
<organism evidence="6 7">
    <name type="scientific">Noviherbaspirillum aridicola</name>
    <dbReference type="NCBI Taxonomy" id="2849687"/>
    <lineage>
        <taxon>Bacteria</taxon>
        <taxon>Pseudomonadati</taxon>
        <taxon>Pseudomonadota</taxon>
        <taxon>Betaproteobacteria</taxon>
        <taxon>Burkholderiales</taxon>
        <taxon>Oxalobacteraceae</taxon>
        <taxon>Noviherbaspirillum</taxon>
    </lineage>
</organism>
<evidence type="ECO:0000313" key="6">
    <source>
        <dbReference type="EMBL" id="GIZ51693.1"/>
    </source>
</evidence>
<dbReference type="EMBL" id="BPMK01000006">
    <property type="protein sequence ID" value="GIZ51693.1"/>
    <property type="molecule type" value="Genomic_DNA"/>
</dbReference>
<feature type="domain" description="Cyclic nucleotide-binding" evidence="4">
    <location>
        <begin position="16"/>
        <end position="136"/>
    </location>
</feature>
<sequence length="227" mass="25283">MTAKPAARDFLARLPLFDELAPAELEQIGRHTADLHVAKGDIIFRRGDPCSGFHIVIYGQVKLAFVSAEGNEKVVEIIGPGHSFGEALMFMEKPYIVTAQALADTLLLHVPKTVIFEGLERDPKFARKMLAGLSRRLHGLICDVEAYSLSSGTQRVIGYLLKEAERAEDGGRVHLEVSKVVLSSRLNLTPEHFSRILHDLSARKMISVDGRDITILDIERLRNYEGR</sequence>
<dbReference type="InterPro" id="IPR012318">
    <property type="entry name" value="HTH_CRP"/>
</dbReference>
<keyword evidence="3" id="KW-0804">Transcription</keyword>
<dbReference type="InterPro" id="IPR050397">
    <property type="entry name" value="Env_Response_Regulators"/>
</dbReference>
<dbReference type="CDD" id="cd00038">
    <property type="entry name" value="CAP_ED"/>
    <property type="match status" value="1"/>
</dbReference>
<keyword evidence="2" id="KW-0238">DNA-binding</keyword>
<dbReference type="InterPro" id="IPR018490">
    <property type="entry name" value="cNMP-bd_dom_sf"/>
</dbReference>
<dbReference type="InterPro" id="IPR036390">
    <property type="entry name" value="WH_DNA-bd_sf"/>
</dbReference>
<protein>
    <submittedName>
        <fullName evidence="6">Regulatory protein</fullName>
    </submittedName>
</protein>